<evidence type="ECO:0000313" key="3">
    <source>
        <dbReference type="Proteomes" id="UP001201273"/>
    </source>
</evidence>
<evidence type="ECO:0000256" key="1">
    <source>
        <dbReference type="ARBA" id="ARBA00006171"/>
    </source>
</evidence>
<accession>A0ABS8WEQ7</accession>
<organism evidence="2 3">
    <name type="scientific">Motilimonas cestriensis</name>
    <dbReference type="NCBI Taxonomy" id="2742685"/>
    <lineage>
        <taxon>Bacteria</taxon>
        <taxon>Pseudomonadati</taxon>
        <taxon>Pseudomonadota</taxon>
        <taxon>Gammaproteobacteria</taxon>
        <taxon>Alteromonadales</taxon>
        <taxon>Alteromonadales genera incertae sedis</taxon>
        <taxon>Motilimonas</taxon>
    </lineage>
</organism>
<sequence>MQVNLETYKGIIFDMDGTLVNSMPLHLKAWQLTAEKFDFEYDEEWLYNQGGTPTYGIAELINAKQQRNLDPSALAVSKREFFDQIRHQVALIPETFALLQQLQGQKKLAIGTGADASTTEFILNTLDLLPLVDVVVNANDVERHKPEPDTFLLAAQKIGLTPDQCVVFEDTKTGLAAAQAAGMDCYLVINNKIARFVPKP</sequence>
<dbReference type="NCBIfam" id="TIGR01509">
    <property type="entry name" value="HAD-SF-IA-v3"/>
    <property type="match status" value="1"/>
</dbReference>
<protein>
    <submittedName>
        <fullName evidence="2">Beta-phosphoglucomutase family hydrolase</fullName>
    </submittedName>
</protein>
<dbReference type="CDD" id="cd07505">
    <property type="entry name" value="HAD_BPGM-like"/>
    <property type="match status" value="1"/>
</dbReference>
<dbReference type="GO" id="GO:0016787">
    <property type="term" value="F:hydrolase activity"/>
    <property type="evidence" value="ECO:0007669"/>
    <property type="project" value="UniProtKB-KW"/>
</dbReference>
<comment type="similarity">
    <text evidence="1">Belongs to the HAD-like hydrolase superfamily. CbbY/CbbZ/Gph/YieH family.</text>
</comment>
<name>A0ABS8WEQ7_9GAMM</name>
<dbReference type="InterPro" id="IPR023198">
    <property type="entry name" value="PGP-like_dom2"/>
</dbReference>
<comment type="caution">
    <text evidence="2">The sequence shown here is derived from an EMBL/GenBank/DDBJ whole genome shotgun (WGS) entry which is preliminary data.</text>
</comment>
<proteinExistence type="inferred from homology"/>
<dbReference type="Gene3D" id="3.40.50.1000">
    <property type="entry name" value="HAD superfamily/HAD-like"/>
    <property type="match status" value="1"/>
</dbReference>
<keyword evidence="2" id="KW-0378">Hydrolase</keyword>
<dbReference type="SUPFAM" id="SSF56784">
    <property type="entry name" value="HAD-like"/>
    <property type="match status" value="1"/>
</dbReference>
<dbReference type="PANTHER" id="PTHR43481:SF4">
    <property type="entry name" value="GLYCEROL-1-PHOSPHATE PHOSPHOHYDROLASE 1-RELATED"/>
    <property type="match status" value="1"/>
</dbReference>
<dbReference type="InterPro" id="IPR041492">
    <property type="entry name" value="HAD_2"/>
</dbReference>
<dbReference type="EMBL" id="JAIMJA010000013">
    <property type="protein sequence ID" value="MCE2595835.1"/>
    <property type="molecule type" value="Genomic_DNA"/>
</dbReference>
<keyword evidence="3" id="KW-1185">Reference proteome</keyword>
<dbReference type="PRINTS" id="PR00413">
    <property type="entry name" value="HADHALOGNASE"/>
</dbReference>
<dbReference type="NCBIfam" id="TIGR02009">
    <property type="entry name" value="PGMB-YQAB-SF"/>
    <property type="match status" value="1"/>
</dbReference>
<dbReference type="InterPro" id="IPR036412">
    <property type="entry name" value="HAD-like_sf"/>
</dbReference>
<dbReference type="InterPro" id="IPR051806">
    <property type="entry name" value="HAD-like_SPP"/>
</dbReference>
<dbReference type="Pfam" id="PF13419">
    <property type="entry name" value="HAD_2"/>
    <property type="match status" value="1"/>
</dbReference>
<evidence type="ECO:0000313" key="2">
    <source>
        <dbReference type="EMBL" id="MCE2595835.1"/>
    </source>
</evidence>
<dbReference type="PANTHER" id="PTHR43481">
    <property type="entry name" value="FRUCTOSE-1-PHOSPHATE PHOSPHATASE"/>
    <property type="match status" value="1"/>
</dbReference>
<dbReference type="InterPro" id="IPR006439">
    <property type="entry name" value="HAD-SF_hydro_IA"/>
</dbReference>
<dbReference type="SFLD" id="SFLDG01135">
    <property type="entry name" value="C1.5.6:_HAD__Beta-PGM__Phospha"/>
    <property type="match status" value="1"/>
</dbReference>
<reference evidence="2 3" key="1">
    <citation type="journal article" date="2022" name="Environ. Microbiol. Rep.">
        <title>Eco-phylogenetic analyses reveal divergent evolution of vitamin B12 metabolism in the marine bacterial family 'Psychromonadaceae'.</title>
        <authorList>
            <person name="Jin X."/>
            <person name="Yang Y."/>
            <person name="Cao H."/>
            <person name="Gao B."/>
            <person name="Zhao Z."/>
        </authorList>
    </citation>
    <scope>NUCLEOTIDE SEQUENCE [LARGE SCALE GENOMIC DNA]</scope>
    <source>
        <strain evidence="2 3">MKS20</strain>
    </source>
</reference>
<dbReference type="InterPro" id="IPR010976">
    <property type="entry name" value="B-phosphoglucomutase_hydrolase"/>
</dbReference>
<gene>
    <name evidence="2" type="ORF">K6Y31_13565</name>
</gene>
<dbReference type="RefSeq" id="WP_233053499.1">
    <property type="nucleotide sequence ID" value="NZ_JAIMJA010000013.1"/>
</dbReference>
<dbReference type="Proteomes" id="UP001201273">
    <property type="component" value="Unassembled WGS sequence"/>
</dbReference>
<dbReference type="SFLD" id="SFLDG01129">
    <property type="entry name" value="C1.5:_HAD__Beta-PGM__Phosphata"/>
    <property type="match status" value="1"/>
</dbReference>
<dbReference type="InterPro" id="IPR023214">
    <property type="entry name" value="HAD_sf"/>
</dbReference>
<dbReference type="SFLD" id="SFLDS00003">
    <property type="entry name" value="Haloacid_Dehalogenase"/>
    <property type="match status" value="1"/>
</dbReference>
<dbReference type="Gene3D" id="1.10.150.240">
    <property type="entry name" value="Putative phosphatase, domain 2"/>
    <property type="match status" value="1"/>
</dbReference>